<dbReference type="RefSeq" id="WP_215922294.1">
    <property type="nucleotide sequence ID" value="NZ_JAHKNI010000013.1"/>
</dbReference>
<evidence type="ECO:0000259" key="1">
    <source>
        <dbReference type="PROSITE" id="PS51186"/>
    </source>
</evidence>
<gene>
    <name evidence="3" type="ORF">KO481_32530</name>
</gene>
<organism evidence="3 4">
    <name type="scientific">Nocardia albiluteola</name>
    <dbReference type="NCBI Taxonomy" id="2842303"/>
    <lineage>
        <taxon>Bacteria</taxon>
        <taxon>Bacillati</taxon>
        <taxon>Actinomycetota</taxon>
        <taxon>Actinomycetes</taxon>
        <taxon>Mycobacteriales</taxon>
        <taxon>Nocardiaceae</taxon>
        <taxon>Nocardia</taxon>
    </lineage>
</organism>
<dbReference type="InterPro" id="IPR000182">
    <property type="entry name" value="GNAT_dom"/>
</dbReference>
<feature type="domain" description="N-acetyltransferase" evidence="1">
    <location>
        <begin position="1"/>
        <end position="105"/>
    </location>
</feature>
<keyword evidence="4" id="KW-1185">Reference proteome</keyword>
<dbReference type="EMBL" id="JAHKNI010000013">
    <property type="protein sequence ID" value="MBU3066231.1"/>
    <property type="molecule type" value="Genomic_DNA"/>
</dbReference>
<dbReference type="Proteomes" id="UP000733379">
    <property type="component" value="Unassembled WGS sequence"/>
</dbReference>
<protein>
    <submittedName>
        <fullName evidence="3">N-acetyltransferase</fullName>
    </submittedName>
</protein>
<dbReference type="PROSITE" id="PS51186">
    <property type="entry name" value="GNAT"/>
    <property type="match status" value="1"/>
</dbReference>
<comment type="caution">
    <text evidence="3">The sequence shown here is derived from an EMBL/GenBank/DDBJ whole genome shotgun (WGS) entry which is preliminary data.</text>
</comment>
<dbReference type="InterPro" id="IPR016181">
    <property type="entry name" value="Acyl_CoA_acyltransferase"/>
</dbReference>
<evidence type="ECO:0000259" key="2">
    <source>
        <dbReference type="PROSITE" id="PS51729"/>
    </source>
</evidence>
<dbReference type="Pfam" id="PF14542">
    <property type="entry name" value="Acetyltransf_CG"/>
    <property type="match status" value="1"/>
</dbReference>
<dbReference type="InterPro" id="IPR031165">
    <property type="entry name" value="GNAT_YJDJ"/>
</dbReference>
<evidence type="ECO:0000313" key="4">
    <source>
        <dbReference type="Proteomes" id="UP000733379"/>
    </source>
</evidence>
<dbReference type="PANTHER" id="PTHR31435:SF10">
    <property type="entry name" value="BSR4717 PROTEIN"/>
    <property type="match status" value="1"/>
</dbReference>
<name>A0ABS6B7D2_9NOCA</name>
<reference evidence="3 4" key="1">
    <citation type="submission" date="2021-06" db="EMBL/GenBank/DDBJ databases">
        <title>Actinomycetes sequencing.</title>
        <authorList>
            <person name="Shan Q."/>
        </authorList>
    </citation>
    <scope>NUCLEOTIDE SEQUENCE [LARGE SCALE GENOMIC DNA]</scope>
    <source>
        <strain evidence="3 4">NEAU-G5</strain>
    </source>
</reference>
<accession>A0ABS6B7D2</accession>
<evidence type="ECO:0000313" key="3">
    <source>
        <dbReference type="EMBL" id="MBU3066231.1"/>
    </source>
</evidence>
<dbReference type="PANTHER" id="PTHR31435">
    <property type="entry name" value="PROTEIN NATD1"/>
    <property type="match status" value="1"/>
</dbReference>
<dbReference type="Gene3D" id="3.40.630.30">
    <property type="match status" value="1"/>
</dbReference>
<dbReference type="SUPFAM" id="SSF55729">
    <property type="entry name" value="Acyl-CoA N-acyltransferases (Nat)"/>
    <property type="match status" value="1"/>
</dbReference>
<feature type="domain" description="N-acetyltransferase" evidence="2">
    <location>
        <begin position="8"/>
        <end position="94"/>
    </location>
</feature>
<dbReference type="InterPro" id="IPR045057">
    <property type="entry name" value="Gcn5-rel_NAT"/>
</dbReference>
<dbReference type="CDD" id="cd04301">
    <property type="entry name" value="NAT_SF"/>
    <property type="match status" value="1"/>
</dbReference>
<sequence>MASNPEVRDNTALNRFELSVDGKLAGMAEYQDTASERAFVHTEIYPEFGGQGYGRRLVQAALDTTRDQGFGILPMCPMVRHFIESRPEYVALVPAWARERFGLPQ</sequence>
<proteinExistence type="predicted"/>
<dbReference type="PROSITE" id="PS51729">
    <property type="entry name" value="GNAT_YJDJ"/>
    <property type="match status" value="1"/>
</dbReference>